<evidence type="ECO:0000256" key="3">
    <source>
        <dbReference type="ARBA" id="ARBA00025724"/>
    </source>
</evidence>
<dbReference type="PANTHER" id="PTHR21297">
    <property type="entry name" value="DNA-DIRECTED RNA POLYMERASE II"/>
    <property type="match status" value="1"/>
</dbReference>
<comment type="caution">
    <text evidence="5">The sequence shown here is derived from an EMBL/GenBank/DDBJ whole genome shotgun (WGS) entry which is preliminary data.</text>
</comment>
<dbReference type="GO" id="GO:0006352">
    <property type="term" value="P:DNA-templated transcription initiation"/>
    <property type="evidence" value="ECO:0007669"/>
    <property type="project" value="InterPro"/>
</dbReference>
<name>A0AAV1HXH4_9CHLO</name>
<evidence type="ECO:0000313" key="5">
    <source>
        <dbReference type="EMBL" id="CAK0761774.1"/>
    </source>
</evidence>
<comment type="similarity">
    <text evidence="3">Belongs to the eukaryotic RPB4 RNA polymerase subunit family.</text>
</comment>
<evidence type="ECO:0000259" key="4">
    <source>
        <dbReference type="SMART" id="SM00657"/>
    </source>
</evidence>
<dbReference type="SUPFAM" id="SSF47819">
    <property type="entry name" value="HRDC-like"/>
    <property type="match status" value="1"/>
</dbReference>
<sequence>MSTAITEQEENAAEGRFTEVFQRAKALTNVEVANILSKLTQAKKQDDPSYQPNPMLVKTQEYASRFSTTKSEAANNQMRTILEVGGLSSFEAACMVNLLPESAEEAKSLIPSLDMDVGGAGQLADEVVQGMLDEMAPYKQA</sequence>
<comment type="subcellular location">
    <subcellularLocation>
        <location evidence="1">Nucleus</location>
    </subcellularLocation>
</comment>
<dbReference type="GO" id="GO:0030880">
    <property type="term" value="C:RNA polymerase complex"/>
    <property type="evidence" value="ECO:0007669"/>
    <property type="project" value="InterPro"/>
</dbReference>
<dbReference type="InterPro" id="IPR045222">
    <property type="entry name" value="Rpb4-like"/>
</dbReference>
<dbReference type="Proteomes" id="UP001314263">
    <property type="component" value="Unassembled WGS sequence"/>
</dbReference>
<gene>
    <name evidence="5" type="ORF">CVIRNUC_002892</name>
</gene>
<protein>
    <recommendedName>
        <fullName evidence="4">RNA polymerase Rpb4/RPC9 core domain-containing protein</fullName>
    </recommendedName>
</protein>
<dbReference type="InterPro" id="IPR006590">
    <property type="entry name" value="RNA_pol_Rpb4/RPC9_core"/>
</dbReference>
<evidence type="ECO:0000256" key="2">
    <source>
        <dbReference type="ARBA" id="ARBA00023242"/>
    </source>
</evidence>
<evidence type="ECO:0000256" key="1">
    <source>
        <dbReference type="ARBA" id="ARBA00004123"/>
    </source>
</evidence>
<dbReference type="Gene3D" id="1.20.1250.40">
    <property type="match status" value="1"/>
</dbReference>
<reference evidence="5 6" key="1">
    <citation type="submission" date="2023-10" db="EMBL/GenBank/DDBJ databases">
        <authorList>
            <person name="Maclean D."/>
            <person name="Macfadyen A."/>
        </authorList>
    </citation>
    <scope>NUCLEOTIDE SEQUENCE [LARGE SCALE GENOMIC DNA]</scope>
</reference>
<dbReference type="Pfam" id="PF03874">
    <property type="entry name" value="RNA_pol_Rpb4"/>
    <property type="match status" value="1"/>
</dbReference>
<dbReference type="AlphaFoldDB" id="A0AAV1HXH4"/>
<dbReference type="GO" id="GO:0000166">
    <property type="term" value="F:nucleotide binding"/>
    <property type="evidence" value="ECO:0007669"/>
    <property type="project" value="InterPro"/>
</dbReference>
<dbReference type="InterPro" id="IPR038324">
    <property type="entry name" value="Rpb4/RPC9_sf"/>
</dbReference>
<feature type="domain" description="RNA polymerase Rpb4/RPC9 core" evidence="4">
    <location>
        <begin position="19"/>
        <end position="141"/>
    </location>
</feature>
<proteinExistence type="inferred from homology"/>
<keyword evidence="2" id="KW-0539">Nucleus</keyword>
<dbReference type="InterPro" id="IPR005574">
    <property type="entry name" value="Rpb4/RPC9"/>
</dbReference>
<dbReference type="InterPro" id="IPR010997">
    <property type="entry name" value="HRDC-like_sf"/>
</dbReference>
<dbReference type="EMBL" id="CAUYUE010000004">
    <property type="protein sequence ID" value="CAK0761774.1"/>
    <property type="molecule type" value="Genomic_DNA"/>
</dbReference>
<organism evidence="5 6">
    <name type="scientific">Coccomyxa viridis</name>
    <dbReference type="NCBI Taxonomy" id="1274662"/>
    <lineage>
        <taxon>Eukaryota</taxon>
        <taxon>Viridiplantae</taxon>
        <taxon>Chlorophyta</taxon>
        <taxon>core chlorophytes</taxon>
        <taxon>Trebouxiophyceae</taxon>
        <taxon>Trebouxiophyceae incertae sedis</taxon>
        <taxon>Coccomyxaceae</taxon>
        <taxon>Coccomyxa</taxon>
    </lineage>
</organism>
<keyword evidence="6" id="KW-1185">Reference proteome</keyword>
<dbReference type="GO" id="GO:0005634">
    <property type="term" value="C:nucleus"/>
    <property type="evidence" value="ECO:0007669"/>
    <property type="project" value="UniProtKB-SubCell"/>
</dbReference>
<dbReference type="SMART" id="SM00657">
    <property type="entry name" value="RPOL4c"/>
    <property type="match status" value="1"/>
</dbReference>
<accession>A0AAV1HXH4</accession>
<evidence type="ECO:0000313" key="6">
    <source>
        <dbReference type="Proteomes" id="UP001314263"/>
    </source>
</evidence>